<gene>
    <name evidence="1" type="ORF">WDJ50_14630</name>
</gene>
<reference evidence="1" key="1">
    <citation type="submission" date="2024-03" db="EMBL/GenBank/DDBJ databases">
        <title>Deinococcus weizhi sp. nov., isolated from human skin.</title>
        <authorList>
            <person name="Wei Z."/>
            <person name="Tian F."/>
            <person name="Yang C."/>
            <person name="Xin L.T."/>
            <person name="Wen Z.J."/>
            <person name="Lan K.C."/>
            <person name="Yu L."/>
            <person name="Zhe W."/>
            <person name="Dan F.D."/>
            <person name="Jun W."/>
            <person name="Rui Z."/>
            <person name="Yong X.J."/>
            <person name="Ting Y."/>
            <person name="Wei X."/>
            <person name="Xu Z.G."/>
            <person name="Xin Z."/>
            <person name="Dong F.G."/>
            <person name="Ni X.M."/>
            <person name="Zheng M.G."/>
            <person name="Chun Y."/>
            <person name="Qian W.X."/>
        </authorList>
    </citation>
    <scope>NUCLEOTIDE SEQUENCE</scope>
    <source>
        <strain evidence="1">VB142</strain>
    </source>
</reference>
<proteinExistence type="predicted"/>
<evidence type="ECO:0000313" key="1">
    <source>
        <dbReference type="EMBL" id="WYF46304.1"/>
    </source>
</evidence>
<dbReference type="EMBL" id="CP149783">
    <property type="protein sequence ID" value="WYF46304.1"/>
    <property type="molecule type" value="Genomic_DNA"/>
</dbReference>
<sequence length="108" mass="12606">MTPDEAQQLVMRMFNDLQLTLPEDLRWSVSDDAEMVYVTLRREGHPFSVGTCGSPVAQSRCHLAEKVLSDLQDYMADIYSVWWPMLGRHRLNYEIDCVDDRPRLIFTL</sequence>
<dbReference type="RefSeq" id="WP_339097774.1">
    <property type="nucleotide sequence ID" value="NZ_CP149783.1"/>
</dbReference>
<dbReference type="AlphaFoldDB" id="A0AAU6Q6Z9"/>
<organism evidence="1">
    <name type="scientific">Deinococcus sp. VB142</name>
    <dbReference type="NCBI Taxonomy" id="3112952"/>
    <lineage>
        <taxon>Bacteria</taxon>
        <taxon>Thermotogati</taxon>
        <taxon>Deinococcota</taxon>
        <taxon>Deinococci</taxon>
        <taxon>Deinococcales</taxon>
        <taxon>Deinococcaceae</taxon>
        <taxon>Deinococcus</taxon>
    </lineage>
</organism>
<accession>A0AAU6Q6Z9</accession>
<protein>
    <submittedName>
        <fullName evidence="1">Uncharacterized protein</fullName>
    </submittedName>
</protein>
<name>A0AAU6Q6Z9_9DEIO</name>